<reference evidence="2" key="1">
    <citation type="submission" date="2021-02" db="EMBL/GenBank/DDBJ databases">
        <authorList>
            <person name="Nowell W R."/>
        </authorList>
    </citation>
    <scope>NUCLEOTIDE SEQUENCE</scope>
</reference>
<gene>
    <name evidence="1" type="ORF">OVA965_LOCUS30570</name>
    <name evidence="2" type="ORF">TMI583_LOCUS31378</name>
</gene>
<dbReference type="Proteomes" id="UP000677228">
    <property type="component" value="Unassembled WGS sequence"/>
</dbReference>
<name>A0A8S2RF94_9BILA</name>
<comment type="caution">
    <text evidence="2">The sequence shown here is derived from an EMBL/GenBank/DDBJ whole genome shotgun (WGS) entry which is preliminary data.</text>
</comment>
<dbReference type="AlphaFoldDB" id="A0A8S2RF94"/>
<dbReference type="EMBL" id="CAJNOK010022308">
    <property type="protein sequence ID" value="CAF1346050.1"/>
    <property type="molecule type" value="Genomic_DNA"/>
</dbReference>
<dbReference type="Proteomes" id="UP000682733">
    <property type="component" value="Unassembled WGS sequence"/>
</dbReference>
<organism evidence="2 3">
    <name type="scientific">Didymodactylos carnosus</name>
    <dbReference type="NCBI Taxonomy" id="1234261"/>
    <lineage>
        <taxon>Eukaryota</taxon>
        <taxon>Metazoa</taxon>
        <taxon>Spiralia</taxon>
        <taxon>Gnathifera</taxon>
        <taxon>Rotifera</taxon>
        <taxon>Eurotatoria</taxon>
        <taxon>Bdelloidea</taxon>
        <taxon>Philodinida</taxon>
        <taxon>Philodinidae</taxon>
        <taxon>Didymodactylos</taxon>
    </lineage>
</organism>
<accession>A0A8S2RF94</accession>
<evidence type="ECO:0000313" key="2">
    <source>
        <dbReference type="EMBL" id="CAF4157024.1"/>
    </source>
</evidence>
<sequence length="90" mass="9676">MSKDAFLLSPKLSVGRPTSFNNLKKILGFASRLERATHIDFNRDGIIGRLPDYGGYGMGGYQPMYGGYGGGMGYGLPGTGFASPYGYGFY</sequence>
<dbReference type="EMBL" id="CAJOBA010043943">
    <property type="protein sequence ID" value="CAF4157024.1"/>
    <property type="molecule type" value="Genomic_DNA"/>
</dbReference>
<evidence type="ECO:0000313" key="1">
    <source>
        <dbReference type="EMBL" id="CAF1346050.1"/>
    </source>
</evidence>
<protein>
    <submittedName>
        <fullName evidence="2">Uncharacterized protein</fullName>
    </submittedName>
</protein>
<evidence type="ECO:0000313" key="3">
    <source>
        <dbReference type="Proteomes" id="UP000682733"/>
    </source>
</evidence>
<proteinExistence type="predicted"/>